<name>A0A157LG12_9BORD</name>
<dbReference type="Proteomes" id="UP000076825">
    <property type="component" value="Chromosome 1"/>
</dbReference>
<dbReference type="eggNOG" id="COG1073">
    <property type="taxonomic scope" value="Bacteria"/>
</dbReference>
<dbReference type="EMBL" id="LT546645">
    <property type="protein sequence ID" value="SAI74257.1"/>
    <property type="molecule type" value="Genomic_DNA"/>
</dbReference>
<dbReference type="STRING" id="123899.SAMEA3906487_04124"/>
<dbReference type="InterPro" id="IPR029058">
    <property type="entry name" value="AB_hydrolase_fold"/>
</dbReference>
<protein>
    <recommendedName>
        <fullName evidence="4">Lipoprotein</fullName>
    </recommendedName>
</protein>
<evidence type="ECO:0000256" key="1">
    <source>
        <dbReference type="SAM" id="SignalP"/>
    </source>
</evidence>
<accession>A0A157LG12</accession>
<dbReference type="PANTHER" id="PTHR35560:SF3">
    <property type="entry name" value="PEPTIDASE S9 PROLYL OLIGOPEPTIDASE CATALYTIC DOMAIN-CONTAINING PROTEIN"/>
    <property type="match status" value="1"/>
</dbReference>
<dbReference type="RefSeq" id="WP_063492497.1">
    <property type="nucleotide sequence ID" value="NZ_CP016340.1"/>
</dbReference>
<evidence type="ECO:0000313" key="2">
    <source>
        <dbReference type="EMBL" id="SAI74257.1"/>
    </source>
</evidence>
<dbReference type="KEGG" id="btrm:SAMEA390648704124"/>
<organism evidence="2 3">
    <name type="scientific">Bordetella trematum</name>
    <dbReference type="NCBI Taxonomy" id="123899"/>
    <lineage>
        <taxon>Bacteria</taxon>
        <taxon>Pseudomonadati</taxon>
        <taxon>Pseudomonadota</taxon>
        <taxon>Betaproteobacteria</taxon>
        <taxon>Burkholderiales</taxon>
        <taxon>Alcaligenaceae</taxon>
        <taxon>Bordetella</taxon>
    </lineage>
</organism>
<gene>
    <name evidence="2" type="ORF">SAMEA3906487_04124</name>
</gene>
<proteinExistence type="predicted"/>
<dbReference type="SUPFAM" id="SSF53474">
    <property type="entry name" value="alpha/beta-Hydrolases"/>
    <property type="match status" value="1"/>
</dbReference>
<dbReference type="PATRIC" id="fig|123899.6.peg.4121"/>
<reference evidence="2 3" key="1">
    <citation type="submission" date="2016-04" db="EMBL/GenBank/DDBJ databases">
        <authorList>
            <consortium name="Pathogen Informatics"/>
        </authorList>
    </citation>
    <scope>NUCLEOTIDE SEQUENCE [LARGE SCALE GENOMIC DNA]</scope>
    <source>
        <strain evidence="2 3">H044680328</strain>
    </source>
</reference>
<dbReference type="Gene3D" id="3.40.50.1820">
    <property type="entry name" value="alpha/beta hydrolase"/>
    <property type="match status" value="1"/>
</dbReference>
<dbReference type="PANTHER" id="PTHR35560">
    <property type="entry name" value="BLL0132 PROTEIN"/>
    <property type="match status" value="1"/>
</dbReference>
<dbReference type="GeneID" id="56588661"/>
<feature type="signal peptide" evidence="1">
    <location>
        <begin position="1"/>
        <end position="21"/>
    </location>
</feature>
<dbReference type="OrthoDB" id="1094867at2"/>
<keyword evidence="1" id="KW-0732">Signal</keyword>
<feature type="chain" id="PRO_5009816480" description="Lipoprotein" evidence="1">
    <location>
        <begin position="22"/>
        <end position="370"/>
    </location>
</feature>
<keyword evidence="3" id="KW-1185">Reference proteome</keyword>
<dbReference type="AlphaFoldDB" id="A0A157LG12"/>
<sequence length="370" mass="40128">MAMRRLSIAWLAAALSTASHAGHDPYHPPVPAKVPAAPAWQALTLGAAAAYPFPVYANRALDAGSLHEIRRLVIVVHGVKRDAAGAYLAAQALLTANPARRDDTLIVAPKFPSAVDIGFGAMPAWRRNSWEDGEPSLQARGRPAPIGSMQVLDDLLHALTDPQRLPSLQHVVLAGHSAGGQLVQRYAVLNHAEPALRRQGLTLQYVVANPSSYLYLSADRPRTDGKGFAPYERGICPTYNQYKYGLDALPAYLPAVDRSRLAARYMARHVVYLLGGADNNPEHQFLDKSCGAEAQGATRWARGLGFWRQEQWRASRQPAWPAQRHRAEEVVDVGHVVASMYASTCGARALLGSDSMPLPDGAPCRPIPAR</sequence>
<evidence type="ECO:0008006" key="4">
    <source>
        <dbReference type="Google" id="ProtNLM"/>
    </source>
</evidence>
<evidence type="ECO:0000313" key="3">
    <source>
        <dbReference type="Proteomes" id="UP000076825"/>
    </source>
</evidence>